<name>A0A4R0J2J2_9ACTN</name>
<comment type="caution">
    <text evidence="1">The sequence shown here is derived from an EMBL/GenBank/DDBJ whole genome shotgun (WGS) entry which is preliminary data.</text>
</comment>
<dbReference type="OrthoDB" id="3830464at2"/>
<accession>A0A4R0J2J2</accession>
<sequence>MDTRTEIRLRLTPQEVAGLAALAVGLRGVTEAELTEEDAAVAALELALTRLIEDFEVPDETARVRVQQARDELRANWVRGGASL</sequence>
<protein>
    <submittedName>
        <fullName evidence="1">Uncharacterized protein</fullName>
    </submittedName>
</protein>
<gene>
    <name evidence="1" type="ORF">E0H75_39155</name>
</gene>
<evidence type="ECO:0000313" key="2">
    <source>
        <dbReference type="Proteomes" id="UP000293342"/>
    </source>
</evidence>
<dbReference type="AlphaFoldDB" id="A0A4R0J2J2"/>
<dbReference type="Proteomes" id="UP000293342">
    <property type="component" value="Unassembled WGS sequence"/>
</dbReference>
<evidence type="ECO:0000313" key="1">
    <source>
        <dbReference type="EMBL" id="TCC40089.1"/>
    </source>
</evidence>
<keyword evidence="2" id="KW-1185">Reference proteome</keyword>
<dbReference type="RefSeq" id="WP_131518784.1">
    <property type="nucleotide sequence ID" value="NZ_SJKD01000013.1"/>
</dbReference>
<organism evidence="1 2">
    <name type="scientific">Kribbella capetownensis</name>
    <dbReference type="NCBI Taxonomy" id="1572659"/>
    <lineage>
        <taxon>Bacteria</taxon>
        <taxon>Bacillati</taxon>
        <taxon>Actinomycetota</taxon>
        <taxon>Actinomycetes</taxon>
        <taxon>Propionibacteriales</taxon>
        <taxon>Kribbellaceae</taxon>
        <taxon>Kribbella</taxon>
    </lineage>
</organism>
<proteinExistence type="predicted"/>
<dbReference type="EMBL" id="SJKD01000013">
    <property type="protein sequence ID" value="TCC40089.1"/>
    <property type="molecule type" value="Genomic_DNA"/>
</dbReference>
<reference evidence="1 2" key="1">
    <citation type="submission" date="2019-02" db="EMBL/GenBank/DDBJ databases">
        <title>Kribbella capetownensis sp. nov. and Kribbella speibonae sp. nov., isolated from soil.</title>
        <authorList>
            <person name="Curtis S.M."/>
            <person name="Norton I."/>
            <person name="Everest G.J."/>
            <person name="Meyers P.R."/>
        </authorList>
    </citation>
    <scope>NUCLEOTIDE SEQUENCE [LARGE SCALE GENOMIC DNA]</scope>
    <source>
        <strain evidence="1 2">YM53</strain>
    </source>
</reference>